<name>W9RXZ4_9ROSA</name>
<dbReference type="InterPro" id="IPR008586">
    <property type="entry name" value="DUF868_pln"/>
</dbReference>
<evidence type="ECO:0000259" key="6">
    <source>
        <dbReference type="PROSITE" id="PS50021"/>
    </source>
</evidence>
<dbReference type="InterPro" id="IPR027417">
    <property type="entry name" value="P-loop_NTPase"/>
</dbReference>
<dbReference type="EMBL" id="KE345280">
    <property type="protein sequence ID" value="EXB97668.1"/>
    <property type="molecule type" value="Genomic_DNA"/>
</dbReference>
<dbReference type="STRING" id="981085.W9RXZ4"/>
<dbReference type="InterPro" id="IPR031852">
    <property type="entry name" value="Vik1/Cik1_MT-bd"/>
</dbReference>
<evidence type="ECO:0000256" key="4">
    <source>
        <dbReference type="SAM" id="Coils"/>
    </source>
</evidence>
<dbReference type="GO" id="GO:0007018">
    <property type="term" value="P:microtubule-based movement"/>
    <property type="evidence" value="ECO:0007669"/>
    <property type="project" value="InterPro"/>
</dbReference>
<feature type="region of interest" description="Disordered" evidence="5">
    <location>
        <begin position="1079"/>
        <end position="1100"/>
    </location>
</feature>
<dbReference type="InterPro" id="IPR001752">
    <property type="entry name" value="Kinesin_motor_dom"/>
</dbReference>
<dbReference type="SUPFAM" id="SSF47576">
    <property type="entry name" value="Calponin-homology domain, CH-domain"/>
    <property type="match status" value="1"/>
</dbReference>
<evidence type="ECO:0000256" key="2">
    <source>
        <dbReference type="ARBA" id="ARBA00023175"/>
    </source>
</evidence>
<dbReference type="FunFam" id="3.40.850.10:FF:000178">
    <property type="entry name" value="Kinesin-related protein3"/>
    <property type="match status" value="1"/>
</dbReference>
<feature type="compositionally biased region" description="Basic and acidic residues" evidence="5">
    <location>
        <begin position="1087"/>
        <end position="1097"/>
    </location>
</feature>
<dbReference type="InterPro" id="IPR036872">
    <property type="entry name" value="CH_dom_sf"/>
</dbReference>
<dbReference type="InterPro" id="IPR036961">
    <property type="entry name" value="Kinesin_motor_dom_sf"/>
</dbReference>
<dbReference type="GO" id="GO:0008017">
    <property type="term" value="F:microtubule binding"/>
    <property type="evidence" value="ECO:0007669"/>
    <property type="project" value="InterPro"/>
</dbReference>
<dbReference type="SUPFAM" id="SSF52540">
    <property type="entry name" value="P-loop containing nucleoside triphosphate hydrolases"/>
    <property type="match status" value="1"/>
</dbReference>
<evidence type="ECO:0000256" key="5">
    <source>
        <dbReference type="SAM" id="MobiDB-lite"/>
    </source>
</evidence>
<protein>
    <recommendedName>
        <fullName evidence="10">Kinesin KP1</fullName>
    </recommendedName>
</protein>
<dbReference type="Gene3D" id="1.10.418.10">
    <property type="entry name" value="Calponin-like domain"/>
    <property type="match status" value="1"/>
</dbReference>
<dbReference type="PROSITE" id="PS50021">
    <property type="entry name" value="CH"/>
    <property type="match status" value="1"/>
</dbReference>
<comment type="similarity">
    <text evidence="1">Belongs to the TRAFAC class myosin-kinesin ATPase superfamily. Kinesin family. KIN-14 subfamily.</text>
</comment>
<dbReference type="Pfam" id="PF00225">
    <property type="entry name" value="Kinesin"/>
    <property type="match status" value="1"/>
</dbReference>
<feature type="coiled-coil region" evidence="4">
    <location>
        <begin position="734"/>
        <end position="768"/>
    </location>
</feature>
<keyword evidence="2 3" id="KW-0505">Motor protein</keyword>
<dbReference type="CDD" id="cd21203">
    <property type="entry name" value="CH_AtKIN14-like"/>
    <property type="match status" value="1"/>
</dbReference>
<dbReference type="GO" id="GO:0005524">
    <property type="term" value="F:ATP binding"/>
    <property type="evidence" value="ECO:0007669"/>
    <property type="project" value="UniProtKB-UniRule"/>
</dbReference>
<dbReference type="Pfam" id="PF16796">
    <property type="entry name" value="Microtub_bd"/>
    <property type="match status" value="1"/>
</dbReference>
<feature type="region of interest" description="Disordered" evidence="5">
    <location>
        <begin position="851"/>
        <end position="882"/>
    </location>
</feature>
<dbReference type="eggNOG" id="KOG0239">
    <property type="taxonomic scope" value="Eukaryota"/>
</dbReference>
<keyword evidence="4" id="KW-0175">Coiled coil</keyword>
<feature type="compositionally biased region" description="Low complexity" evidence="5">
    <location>
        <begin position="851"/>
        <end position="865"/>
    </location>
</feature>
<feature type="binding site" evidence="3">
    <location>
        <begin position="520"/>
        <end position="527"/>
    </location>
    <ligand>
        <name>ATP</name>
        <dbReference type="ChEBI" id="CHEBI:30616"/>
    </ligand>
</feature>
<evidence type="ECO:0000313" key="9">
    <source>
        <dbReference type="Proteomes" id="UP000030645"/>
    </source>
</evidence>
<feature type="domain" description="Kinesin motor" evidence="7">
    <location>
        <begin position="436"/>
        <end position="727"/>
    </location>
</feature>
<reference evidence="9" key="1">
    <citation type="submission" date="2013-01" db="EMBL/GenBank/DDBJ databases">
        <title>Draft Genome Sequence of a Mulberry Tree, Morus notabilis C.K. Schneid.</title>
        <authorList>
            <person name="He N."/>
            <person name="Zhao S."/>
        </authorList>
    </citation>
    <scope>NUCLEOTIDE SEQUENCE</scope>
</reference>
<feature type="region of interest" description="Disordered" evidence="5">
    <location>
        <begin position="799"/>
        <end position="823"/>
    </location>
</feature>
<evidence type="ECO:0000313" key="8">
    <source>
        <dbReference type="EMBL" id="EXB97668.1"/>
    </source>
</evidence>
<dbReference type="GO" id="GO:0015630">
    <property type="term" value="C:microtubule cytoskeleton"/>
    <property type="evidence" value="ECO:0007669"/>
    <property type="project" value="TreeGrafter"/>
</dbReference>
<evidence type="ECO:0008006" key="10">
    <source>
        <dbReference type="Google" id="ProtNLM"/>
    </source>
</evidence>
<accession>W9RXZ4</accession>
<gene>
    <name evidence="8" type="ORF">L484_020218</name>
</gene>
<dbReference type="Pfam" id="PF00307">
    <property type="entry name" value="CH"/>
    <property type="match status" value="1"/>
</dbReference>
<dbReference type="PRINTS" id="PR00380">
    <property type="entry name" value="KINESINHEAVY"/>
</dbReference>
<dbReference type="GO" id="GO:0003777">
    <property type="term" value="F:microtubule motor activity"/>
    <property type="evidence" value="ECO:0007669"/>
    <property type="project" value="InterPro"/>
</dbReference>
<dbReference type="SMART" id="SM00129">
    <property type="entry name" value="KISc"/>
    <property type="match status" value="1"/>
</dbReference>
<dbReference type="Pfam" id="PF05910">
    <property type="entry name" value="DUF868"/>
    <property type="match status" value="1"/>
</dbReference>
<organism evidence="8 9">
    <name type="scientific">Morus notabilis</name>
    <dbReference type="NCBI Taxonomy" id="981085"/>
    <lineage>
        <taxon>Eukaryota</taxon>
        <taxon>Viridiplantae</taxon>
        <taxon>Streptophyta</taxon>
        <taxon>Embryophyta</taxon>
        <taxon>Tracheophyta</taxon>
        <taxon>Spermatophyta</taxon>
        <taxon>Magnoliopsida</taxon>
        <taxon>eudicotyledons</taxon>
        <taxon>Gunneridae</taxon>
        <taxon>Pentapetalae</taxon>
        <taxon>rosids</taxon>
        <taxon>fabids</taxon>
        <taxon>Rosales</taxon>
        <taxon>Moraceae</taxon>
        <taxon>Moreae</taxon>
        <taxon>Morus</taxon>
    </lineage>
</organism>
<feature type="domain" description="Calponin-homology (CH)" evidence="6">
    <location>
        <begin position="53"/>
        <end position="174"/>
    </location>
</feature>
<dbReference type="InterPro" id="IPR001715">
    <property type="entry name" value="CH_dom"/>
</dbReference>
<evidence type="ECO:0000256" key="3">
    <source>
        <dbReference type="PROSITE-ProRule" id="PRU00283"/>
    </source>
</evidence>
<sequence>MPQESNSNSIFTSPCKNVRGLKSLASNNEAPYSYNEEIINDYELAQRKAEEAASRRYQAAQWLRQMDQGASETLYKEPSEEEFRLALRNGLILCNVLNKVNPGAVSKVVENPVIAIQSIEGPAQSAIQYFENMRNFLEAVKNMKLLTFEASDLEKGGSSSKVVDCILCLKGYYEWKQSGGIGVWRYGGTVRITSFPKECPSSFVGSESTDESLDESDSSQYEQLLEFLHLSNEVSVEESRIANVLTFLFDRFGLGLLQAFLQESGDGLDDLPLNAMVVDTLLSKVVKDFSALLVSQGTQLGIFLKKLLKSDIDTLSKSEFLETISRYLSQRTSLVARDLATFCTCGGKRETVVRHIVTHSPEHARITDIHQKQLQELKSSFLDTRRDVNLVHSKWEEDLRRLVHHVKNLEVASSSYQKVLEENRFLYNQVQDLKGTIRVYCRVRPFLRGQSNGQTTVDYIGENGNIMIVNPMKQGKDSRRIFTFNKVFGTNVTQEQIYVDTQPLVRSVLDGYNVCIFAYGQTGSGKTYTMSGPDLTTEETWGVNYRALGDLFQISKERVQILNGLNVPDACLVPVTCTEDVLELMKIGQRNRAVGATALNERSSRSHSVLTVHVQGKELVSGTILRGCLHLVDLAGSERVDKSEAVGERLKEAQYINRSLSALGDVISALAQKSTHIPYRNSKLTQVLQDSLGGHAKTLMFVHINPEVNAFGETISTLKFAERASCIELGAAKSNKEAGEIRELKDEISNLKLALEKKEAELEQHKGGTMKSAMDSQKMRAVSPYRFPRNGLNTCMRAETSQEDPKISEARSCSSGKQRRSRFPMGLAEKETVPKLPFLTEERLAISRNLRSPSPPIRRSTSTERGSVMRSKAKPETIENQPISRVPFPARVPTTKLLATTQVNSSNDTNSRIQVNNITTRPNNTPHESTRQDYISEALNSIQKLSFKKAQQEQHEDDQFKQALNIRQGGIRKAKPESTTTIKAKAKQQYQVPSRLHKNEAVMTTLLADLDFGEQMEEASKSDYSEPENEHVHLGSPMHSALEMKKARKNFFSRNSQNHEPRGLVPAMEPLMAGKLENKQPNGAFRNPKEANNENAHHKSGPQSDMITCFYQAKLGEIFCNVSVTWCKSLTSYSLTIKVDKKASKENHYTCKIDLKNNQFWGKKGLKSFAADGERVDLFWDFRLVKFSSSPEPCSDYYVALVCKEEMVLLLGDLEDVACKRTRARPSLEGATLLHKKENVCGKNLFCTNAMLNAGKKENEIVIENSLLGPGDPEMWISVEGAVAIRVMNLNWRFRGNETLMANNVPIQIFWDVHDWLFTSPGSGHGLFIFKLGSPDSTNTDFYARNCSEVRYNDSKYDNDSPQGSLSTNEYCHYLYAWKIE</sequence>
<keyword evidence="9" id="KW-1185">Reference proteome</keyword>
<dbReference type="PANTHER" id="PTHR47972:SF28">
    <property type="entry name" value="KINESIN-LIKE PROTEIN KLP-3"/>
    <property type="match status" value="1"/>
</dbReference>
<proteinExistence type="inferred from homology"/>
<dbReference type="SMART" id="SM00033">
    <property type="entry name" value="CH"/>
    <property type="match status" value="1"/>
</dbReference>
<dbReference type="Gene3D" id="3.40.850.10">
    <property type="entry name" value="Kinesin motor domain"/>
    <property type="match status" value="2"/>
</dbReference>
<dbReference type="InterPro" id="IPR027640">
    <property type="entry name" value="Kinesin-like_fam"/>
</dbReference>
<keyword evidence="3" id="KW-0547">Nucleotide-binding</keyword>
<evidence type="ECO:0000259" key="7">
    <source>
        <dbReference type="PROSITE" id="PS50067"/>
    </source>
</evidence>
<dbReference type="PANTHER" id="PTHR47972">
    <property type="entry name" value="KINESIN-LIKE PROTEIN KLP-3"/>
    <property type="match status" value="1"/>
</dbReference>
<dbReference type="PROSITE" id="PS50067">
    <property type="entry name" value="KINESIN_MOTOR_2"/>
    <property type="match status" value="1"/>
</dbReference>
<dbReference type="FunFam" id="1.10.418.10:FF:000067">
    <property type="entry name" value="kinesin-like protein KIN-14F"/>
    <property type="match status" value="1"/>
</dbReference>
<evidence type="ECO:0000256" key="1">
    <source>
        <dbReference type="ARBA" id="ARBA00010899"/>
    </source>
</evidence>
<dbReference type="Proteomes" id="UP000030645">
    <property type="component" value="Unassembled WGS sequence"/>
</dbReference>
<keyword evidence="3" id="KW-0067">ATP-binding</keyword>